<dbReference type="GO" id="GO:0060003">
    <property type="term" value="P:copper ion export"/>
    <property type="evidence" value="ECO:0007669"/>
    <property type="project" value="TreeGrafter"/>
</dbReference>
<reference evidence="5" key="1">
    <citation type="submission" date="2022-11" db="UniProtKB">
        <authorList>
            <consortium name="WormBaseParasite"/>
        </authorList>
    </citation>
    <scope>IDENTIFICATION</scope>
</reference>
<sequence length="181" mass="19666">MFDENQISPQEIRDGIDDLGYPCTILEENTNSDSKITLTIGGMSKQNCANRIESHVMALRGIESCTVSLPTSTAVVEFVPAGVGPRDIINLIQSLGYTAELATHEDRLEGNIKLSDYLAELPSDHLGSFIAINNGCFVLRNMVKSGSEKAKIAVIKAANVKTLKKSPHIGAKHLMEELNLK</sequence>
<dbReference type="PANTHER" id="PTHR43520">
    <property type="entry name" value="ATP7, ISOFORM B"/>
    <property type="match status" value="1"/>
</dbReference>
<dbReference type="GO" id="GO:0043682">
    <property type="term" value="F:P-type divalent copper transporter activity"/>
    <property type="evidence" value="ECO:0007669"/>
    <property type="project" value="TreeGrafter"/>
</dbReference>
<dbReference type="PANTHER" id="PTHR43520:SF8">
    <property type="entry name" value="P-TYPE CU(+) TRANSPORTER"/>
    <property type="match status" value="1"/>
</dbReference>
<evidence type="ECO:0000256" key="2">
    <source>
        <dbReference type="ARBA" id="ARBA00022967"/>
    </source>
</evidence>
<evidence type="ECO:0000259" key="3">
    <source>
        <dbReference type="PROSITE" id="PS50846"/>
    </source>
</evidence>
<dbReference type="GO" id="GO:0005507">
    <property type="term" value="F:copper ion binding"/>
    <property type="evidence" value="ECO:0007669"/>
    <property type="project" value="TreeGrafter"/>
</dbReference>
<dbReference type="GO" id="GO:0015677">
    <property type="term" value="P:copper ion import"/>
    <property type="evidence" value="ECO:0007669"/>
    <property type="project" value="TreeGrafter"/>
</dbReference>
<keyword evidence="2" id="KW-1278">Translocase</keyword>
<proteinExistence type="predicted"/>
<name>A0A914QK34_9BILA</name>
<dbReference type="GO" id="GO:0005802">
    <property type="term" value="C:trans-Golgi network"/>
    <property type="evidence" value="ECO:0007669"/>
    <property type="project" value="TreeGrafter"/>
</dbReference>
<dbReference type="InterPro" id="IPR036163">
    <property type="entry name" value="HMA_dom_sf"/>
</dbReference>
<accession>A0A914QK34</accession>
<dbReference type="CDD" id="cd00371">
    <property type="entry name" value="HMA"/>
    <property type="match status" value="1"/>
</dbReference>
<dbReference type="Gene3D" id="3.30.70.100">
    <property type="match status" value="1"/>
</dbReference>
<dbReference type="InterPro" id="IPR006121">
    <property type="entry name" value="HMA_dom"/>
</dbReference>
<dbReference type="Proteomes" id="UP000887578">
    <property type="component" value="Unplaced"/>
</dbReference>
<dbReference type="GO" id="GO:0006878">
    <property type="term" value="P:intracellular copper ion homeostasis"/>
    <property type="evidence" value="ECO:0007669"/>
    <property type="project" value="TreeGrafter"/>
</dbReference>
<evidence type="ECO:0000313" key="4">
    <source>
        <dbReference type="Proteomes" id="UP000887578"/>
    </source>
</evidence>
<protein>
    <submittedName>
        <fullName evidence="5">HMA domain-containing protein</fullName>
    </submittedName>
</protein>
<keyword evidence="4" id="KW-1185">Reference proteome</keyword>
<feature type="domain" description="HMA" evidence="3">
    <location>
        <begin position="34"/>
        <end position="100"/>
    </location>
</feature>
<dbReference type="GO" id="GO:0005886">
    <property type="term" value="C:plasma membrane"/>
    <property type="evidence" value="ECO:0007669"/>
    <property type="project" value="TreeGrafter"/>
</dbReference>
<keyword evidence="1" id="KW-0479">Metal-binding</keyword>
<dbReference type="SUPFAM" id="SSF55008">
    <property type="entry name" value="HMA, heavy metal-associated domain"/>
    <property type="match status" value="1"/>
</dbReference>
<dbReference type="FunFam" id="3.30.70.100:FF:000001">
    <property type="entry name" value="ATPase copper transporting beta"/>
    <property type="match status" value="1"/>
</dbReference>
<dbReference type="WBParaSite" id="PDA_v2.g27688.t1">
    <property type="protein sequence ID" value="PDA_v2.g27688.t1"/>
    <property type="gene ID" value="PDA_v2.g27688"/>
</dbReference>
<evidence type="ECO:0000256" key="1">
    <source>
        <dbReference type="ARBA" id="ARBA00022723"/>
    </source>
</evidence>
<dbReference type="PROSITE" id="PS50846">
    <property type="entry name" value="HMA_2"/>
    <property type="match status" value="1"/>
</dbReference>
<dbReference type="Pfam" id="PF00403">
    <property type="entry name" value="HMA"/>
    <property type="match status" value="1"/>
</dbReference>
<evidence type="ECO:0000313" key="5">
    <source>
        <dbReference type="WBParaSite" id="PDA_v2.g27688.t1"/>
    </source>
</evidence>
<dbReference type="AlphaFoldDB" id="A0A914QK34"/>
<organism evidence="4 5">
    <name type="scientific">Panagrolaimus davidi</name>
    <dbReference type="NCBI Taxonomy" id="227884"/>
    <lineage>
        <taxon>Eukaryota</taxon>
        <taxon>Metazoa</taxon>
        <taxon>Ecdysozoa</taxon>
        <taxon>Nematoda</taxon>
        <taxon>Chromadorea</taxon>
        <taxon>Rhabditida</taxon>
        <taxon>Tylenchina</taxon>
        <taxon>Panagrolaimomorpha</taxon>
        <taxon>Panagrolaimoidea</taxon>
        <taxon>Panagrolaimidae</taxon>
        <taxon>Panagrolaimus</taxon>
    </lineage>
</organism>